<gene>
    <name evidence="4" type="ORF">E3T48_10390</name>
</gene>
<evidence type="ECO:0000259" key="3">
    <source>
        <dbReference type="Pfam" id="PF08338"/>
    </source>
</evidence>
<dbReference type="SUPFAM" id="SSF51735">
    <property type="entry name" value="NAD(P)-binding Rossmann-fold domains"/>
    <property type="match status" value="1"/>
</dbReference>
<dbReference type="PANTHER" id="PTHR11092">
    <property type="entry name" value="SUGAR NUCLEOTIDE EPIMERASE RELATED"/>
    <property type="match status" value="1"/>
</dbReference>
<comment type="similarity">
    <text evidence="1">Belongs to the NAD(P)-dependent epimerase/dehydratase family. SDR39U1 subfamily.</text>
</comment>
<dbReference type="Pfam" id="PF08338">
    <property type="entry name" value="DUF1731"/>
    <property type="match status" value="1"/>
</dbReference>
<dbReference type="Proteomes" id="UP000298313">
    <property type="component" value="Unassembled WGS sequence"/>
</dbReference>
<feature type="domain" description="DUF1731" evidence="3">
    <location>
        <begin position="245"/>
        <end position="291"/>
    </location>
</feature>
<reference evidence="4 5" key="1">
    <citation type="submission" date="2019-03" db="EMBL/GenBank/DDBJ databases">
        <title>Genomics of glacier-inhabiting Cryobacterium strains.</title>
        <authorList>
            <person name="Liu Q."/>
            <person name="Xin Y.-H."/>
        </authorList>
    </citation>
    <scope>NUCLEOTIDE SEQUENCE [LARGE SCALE GENOMIC DNA]</scope>
    <source>
        <strain evidence="4 5">Hh4</strain>
    </source>
</reference>
<dbReference type="OrthoDB" id="9801773at2"/>
<proteinExistence type="inferred from homology"/>
<dbReference type="InterPro" id="IPR013549">
    <property type="entry name" value="DUF1731"/>
</dbReference>
<evidence type="ECO:0000256" key="1">
    <source>
        <dbReference type="ARBA" id="ARBA00009353"/>
    </source>
</evidence>
<name>A0A4R9B585_9MICO</name>
<evidence type="ECO:0000313" key="4">
    <source>
        <dbReference type="EMBL" id="TFD76250.1"/>
    </source>
</evidence>
<dbReference type="InterPro" id="IPR001509">
    <property type="entry name" value="Epimerase_deHydtase"/>
</dbReference>
<keyword evidence="5" id="KW-1185">Reference proteome</keyword>
<evidence type="ECO:0000313" key="5">
    <source>
        <dbReference type="Proteomes" id="UP000298313"/>
    </source>
</evidence>
<dbReference type="EMBL" id="SOHH01000071">
    <property type="protein sequence ID" value="TFD76250.1"/>
    <property type="molecule type" value="Genomic_DNA"/>
</dbReference>
<dbReference type="InterPro" id="IPR036291">
    <property type="entry name" value="NAD(P)-bd_dom_sf"/>
</dbReference>
<dbReference type="Pfam" id="PF01370">
    <property type="entry name" value="Epimerase"/>
    <property type="match status" value="1"/>
</dbReference>
<dbReference type="InterPro" id="IPR010099">
    <property type="entry name" value="SDR39U1"/>
</dbReference>
<dbReference type="PANTHER" id="PTHR11092:SF0">
    <property type="entry name" value="EPIMERASE FAMILY PROTEIN SDR39U1"/>
    <property type="match status" value="1"/>
</dbReference>
<organism evidence="4 5">
    <name type="scientific">Cryobacterium fucosi</name>
    <dbReference type="NCBI Taxonomy" id="1259157"/>
    <lineage>
        <taxon>Bacteria</taxon>
        <taxon>Bacillati</taxon>
        <taxon>Actinomycetota</taxon>
        <taxon>Actinomycetes</taxon>
        <taxon>Micrococcales</taxon>
        <taxon>Microbacteriaceae</taxon>
        <taxon>Cryobacterium</taxon>
    </lineage>
</organism>
<sequence>MRVLISGASGLIGTEVCRQLGAAGHTVARLVRRDPRTPNEFRWNPAALTLDEAALGQVDAVINLSGASLARLPWTSGYRRQILESRVQATRTLTDAMRRSARPPAVLLNASAVGIYGDRPGEVLTEESAPGADFLAGVVEAWEAEARRAPEQTRVVTFRTGLVVARGGALRPLLPLVRLGVAGPLGRGTAHWPWISLHDEAAAIVHLLGSTLSGPVNLVGPTPATSNDVIKAVATALHRPFRIPVPELVLTLALQDAARALLLADQQVDSALLQNDGFVFAHHTAGEAVEWMLAQA</sequence>
<protein>
    <submittedName>
        <fullName evidence="4">TIGR01777 family protein</fullName>
    </submittedName>
</protein>
<evidence type="ECO:0000259" key="2">
    <source>
        <dbReference type="Pfam" id="PF01370"/>
    </source>
</evidence>
<dbReference type="RefSeq" id="WP_134523988.1">
    <property type="nucleotide sequence ID" value="NZ_SOHH01000071.1"/>
</dbReference>
<accession>A0A4R9B585</accession>
<comment type="caution">
    <text evidence="4">The sequence shown here is derived from an EMBL/GenBank/DDBJ whole genome shotgun (WGS) entry which is preliminary data.</text>
</comment>
<dbReference type="NCBIfam" id="TIGR01777">
    <property type="entry name" value="yfcH"/>
    <property type="match status" value="1"/>
</dbReference>
<feature type="domain" description="NAD-dependent epimerase/dehydratase" evidence="2">
    <location>
        <begin position="3"/>
        <end position="210"/>
    </location>
</feature>
<dbReference type="AlphaFoldDB" id="A0A4R9B585"/>
<dbReference type="Gene3D" id="3.40.50.720">
    <property type="entry name" value="NAD(P)-binding Rossmann-like Domain"/>
    <property type="match status" value="1"/>
</dbReference>